<proteinExistence type="predicted"/>
<dbReference type="Proteomes" id="UP000054653">
    <property type="component" value="Unassembled WGS sequence"/>
</dbReference>
<evidence type="ECO:0000313" key="2">
    <source>
        <dbReference type="Proteomes" id="UP000054653"/>
    </source>
</evidence>
<evidence type="ECO:0000313" key="1">
    <source>
        <dbReference type="EMBL" id="KRY03111.1"/>
    </source>
</evidence>
<sequence>MSGSADKILLQQLIAGLSEEAVKTAVLRSETDNFGEAGEVAAKEGRVVRELTDVKTDAYQEDEPTARR</sequence>
<feature type="non-terminal residue" evidence="1">
    <location>
        <position position="68"/>
    </location>
</feature>
<gene>
    <name evidence="1" type="ORF">T03_14798</name>
</gene>
<accession>A0A0V0YRZ6</accession>
<comment type="caution">
    <text evidence="1">The sequence shown here is derived from an EMBL/GenBank/DDBJ whole genome shotgun (WGS) entry which is preliminary data.</text>
</comment>
<dbReference type="STRING" id="45882.A0A0V0YRZ6"/>
<dbReference type="AlphaFoldDB" id="A0A0V0YRZ6"/>
<dbReference type="OrthoDB" id="10483800at2759"/>
<dbReference type="EMBL" id="JYDI01006830">
    <property type="protein sequence ID" value="KRY03111.1"/>
    <property type="molecule type" value="Genomic_DNA"/>
</dbReference>
<name>A0A0V0YRZ6_TRIBR</name>
<protein>
    <submittedName>
        <fullName evidence="1">Uncharacterized protein</fullName>
    </submittedName>
</protein>
<organism evidence="1 2">
    <name type="scientific">Trichinella britovi</name>
    <name type="common">Parasitic roundworm</name>
    <dbReference type="NCBI Taxonomy" id="45882"/>
    <lineage>
        <taxon>Eukaryota</taxon>
        <taxon>Metazoa</taxon>
        <taxon>Ecdysozoa</taxon>
        <taxon>Nematoda</taxon>
        <taxon>Enoplea</taxon>
        <taxon>Dorylaimia</taxon>
        <taxon>Trichinellida</taxon>
        <taxon>Trichinellidae</taxon>
        <taxon>Trichinella</taxon>
    </lineage>
</organism>
<reference evidence="1 2" key="1">
    <citation type="submission" date="2015-01" db="EMBL/GenBank/DDBJ databases">
        <title>Evolution of Trichinella species and genotypes.</title>
        <authorList>
            <person name="Korhonen P.K."/>
            <person name="Edoardo P."/>
            <person name="Giuseppe L.R."/>
            <person name="Gasser R.B."/>
        </authorList>
    </citation>
    <scope>NUCLEOTIDE SEQUENCE [LARGE SCALE GENOMIC DNA]</scope>
    <source>
        <strain evidence="1">ISS120</strain>
    </source>
</reference>
<keyword evidence="2" id="KW-1185">Reference proteome</keyword>